<evidence type="ECO:0008006" key="3">
    <source>
        <dbReference type="Google" id="ProtNLM"/>
    </source>
</evidence>
<accession>A4A2F7</accession>
<proteinExistence type="predicted"/>
<gene>
    <name evidence="1" type="ORF">DSM3645_25156</name>
</gene>
<reference evidence="1 2" key="1">
    <citation type="submission" date="2006-02" db="EMBL/GenBank/DDBJ databases">
        <authorList>
            <person name="Amann R."/>
            <person name="Ferriera S."/>
            <person name="Johnson J."/>
            <person name="Kravitz S."/>
            <person name="Halpern A."/>
            <person name="Remington K."/>
            <person name="Beeson K."/>
            <person name="Tran B."/>
            <person name="Rogers Y.-H."/>
            <person name="Friedman R."/>
            <person name="Venter J.C."/>
        </authorList>
    </citation>
    <scope>NUCLEOTIDE SEQUENCE [LARGE SCALE GENOMIC DNA]</scope>
    <source>
        <strain evidence="1 2">DSM 3645</strain>
    </source>
</reference>
<name>A4A2F7_9BACT</name>
<evidence type="ECO:0000313" key="2">
    <source>
        <dbReference type="Proteomes" id="UP000004358"/>
    </source>
</evidence>
<dbReference type="InterPro" id="IPR011990">
    <property type="entry name" value="TPR-like_helical_dom_sf"/>
</dbReference>
<protein>
    <recommendedName>
        <fullName evidence="3">MalT-like TPR region domain-containing protein</fullName>
    </recommendedName>
</protein>
<dbReference type="AlphaFoldDB" id="A4A2F7"/>
<comment type="caution">
    <text evidence="1">The sequence shown here is derived from an EMBL/GenBank/DDBJ whole genome shotgun (WGS) entry which is preliminary data.</text>
</comment>
<dbReference type="SUPFAM" id="SSF48452">
    <property type="entry name" value="TPR-like"/>
    <property type="match status" value="1"/>
</dbReference>
<dbReference type="Proteomes" id="UP000004358">
    <property type="component" value="Unassembled WGS sequence"/>
</dbReference>
<evidence type="ECO:0000313" key="1">
    <source>
        <dbReference type="EMBL" id="EAQ77071.1"/>
    </source>
</evidence>
<dbReference type="EMBL" id="AANZ01000044">
    <property type="protein sequence ID" value="EAQ77071.1"/>
    <property type="molecule type" value="Genomic_DNA"/>
</dbReference>
<sequence>MVLTESGEKAYGFFVEQLQFQALDSFASVLSWGPVVKPVHFLRFLAGLLLVLAPFCGDPSLADIDNELVRKQQGIIREIRNAERDNDFNKQYSLLMELRDLTLYREHERKVIGIEEIDFYARDLELAMDFSVDQMELAQEEWNTRRQAEICLKFHDNTNAVKHQRRSLKLCEQLFGEKSFKSTCARLALAQAIFLSKANLDDGIAVAEQARQRFDELGVAESENCVETQLVLVYLYAEQDQNEKAIEAGEQSIRILEKMQYSKSSTYTKLTGVLADVLNQQKKHDQALRYAMKGRTNSSPQKGGDANDYFRLLKESGRARMGLEDHEKACQEYEYLIYRVNDETGFPEDKRLEYLEEYAGVLKKIGNDERLGYIESKIAKLKNESQDNELPEVEKSRYSN</sequence>
<dbReference type="Gene3D" id="1.25.40.10">
    <property type="entry name" value="Tetratricopeptide repeat domain"/>
    <property type="match status" value="1"/>
</dbReference>
<dbReference type="HOGENOM" id="CLU_688249_0_0_0"/>
<organism evidence="1 2">
    <name type="scientific">Blastopirellula marina DSM 3645</name>
    <dbReference type="NCBI Taxonomy" id="314230"/>
    <lineage>
        <taxon>Bacteria</taxon>
        <taxon>Pseudomonadati</taxon>
        <taxon>Planctomycetota</taxon>
        <taxon>Planctomycetia</taxon>
        <taxon>Pirellulales</taxon>
        <taxon>Pirellulaceae</taxon>
        <taxon>Blastopirellula</taxon>
    </lineage>
</organism>